<evidence type="ECO:0000259" key="1">
    <source>
        <dbReference type="Pfam" id="PF01593"/>
    </source>
</evidence>
<comment type="caution">
    <text evidence="2">The sequence shown here is derived from an EMBL/GenBank/DDBJ whole genome shotgun (WGS) entry which is preliminary data.</text>
</comment>
<dbReference type="Proteomes" id="UP000053558">
    <property type="component" value="Unassembled WGS sequence"/>
</dbReference>
<dbReference type="Gene3D" id="3.90.660.10">
    <property type="match status" value="1"/>
</dbReference>
<dbReference type="PANTHER" id="PTHR10742">
    <property type="entry name" value="FLAVIN MONOAMINE OXIDASE"/>
    <property type="match status" value="1"/>
</dbReference>
<accession>A0A5M3MZV5</accession>
<feature type="domain" description="Amine oxidase" evidence="1">
    <location>
        <begin position="299"/>
        <end position="561"/>
    </location>
</feature>
<dbReference type="OrthoDB" id="7777654at2759"/>
<dbReference type="GeneID" id="19199528"/>
<dbReference type="InterPro" id="IPR050281">
    <property type="entry name" value="Flavin_monoamine_oxidase"/>
</dbReference>
<keyword evidence="3" id="KW-1185">Reference proteome</keyword>
<dbReference type="AlphaFoldDB" id="A0A5M3MZV5"/>
<dbReference type="RefSeq" id="XP_007766067.1">
    <property type="nucleotide sequence ID" value="XM_007767877.1"/>
</dbReference>
<feature type="domain" description="Amine oxidase" evidence="1">
    <location>
        <begin position="55"/>
        <end position="108"/>
    </location>
</feature>
<dbReference type="Gene3D" id="3.50.50.60">
    <property type="entry name" value="FAD/NAD(P)-binding domain"/>
    <property type="match status" value="1"/>
</dbReference>
<dbReference type="GO" id="GO:0009063">
    <property type="term" value="P:amino acid catabolic process"/>
    <property type="evidence" value="ECO:0007669"/>
    <property type="project" value="TreeGrafter"/>
</dbReference>
<dbReference type="SUPFAM" id="SSF51905">
    <property type="entry name" value="FAD/NAD(P)-binding domain"/>
    <property type="match status" value="1"/>
</dbReference>
<gene>
    <name evidence="2" type="ORF">CONPUDRAFT_120127</name>
</gene>
<protein>
    <recommendedName>
        <fullName evidence="1">Amine oxidase domain-containing protein</fullName>
    </recommendedName>
</protein>
<organism evidence="2 3">
    <name type="scientific">Coniophora puteana (strain RWD-64-598)</name>
    <name type="common">Brown rot fungus</name>
    <dbReference type="NCBI Taxonomy" id="741705"/>
    <lineage>
        <taxon>Eukaryota</taxon>
        <taxon>Fungi</taxon>
        <taxon>Dikarya</taxon>
        <taxon>Basidiomycota</taxon>
        <taxon>Agaricomycotina</taxon>
        <taxon>Agaricomycetes</taxon>
        <taxon>Agaricomycetidae</taxon>
        <taxon>Boletales</taxon>
        <taxon>Coniophorineae</taxon>
        <taxon>Coniophoraceae</taxon>
        <taxon>Coniophora</taxon>
    </lineage>
</organism>
<dbReference type="GO" id="GO:0001716">
    <property type="term" value="F:L-amino-acid oxidase activity"/>
    <property type="evidence" value="ECO:0007669"/>
    <property type="project" value="TreeGrafter"/>
</dbReference>
<dbReference type="Pfam" id="PF01593">
    <property type="entry name" value="Amino_oxidase"/>
    <property type="match status" value="2"/>
</dbReference>
<dbReference type="InterPro" id="IPR036188">
    <property type="entry name" value="FAD/NAD-bd_sf"/>
</dbReference>
<dbReference type="InterPro" id="IPR002937">
    <property type="entry name" value="Amino_oxidase"/>
</dbReference>
<dbReference type="EMBL" id="JH711575">
    <property type="protein sequence ID" value="EIW84344.1"/>
    <property type="molecule type" value="Genomic_DNA"/>
</dbReference>
<dbReference type="SUPFAM" id="SSF54373">
    <property type="entry name" value="FAD-linked reductases, C-terminal domain"/>
    <property type="match status" value="1"/>
</dbReference>
<evidence type="ECO:0000313" key="3">
    <source>
        <dbReference type="Proteomes" id="UP000053558"/>
    </source>
</evidence>
<reference evidence="3" key="1">
    <citation type="journal article" date="2012" name="Science">
        <title>The Paleozoic origin of enzymatic lignin decomposition reconstructed from 31 fungal genomes.</title>
        <authorList>
            <person name="Floudas D."/>
            <person name="Binder M."/>
            <person name="Riley R."/>
            <person name="Barry K."/>
            <person name="Blanchette R.A."/>
            <person name="Henrissat B."/>
            <person name="Martinez A.T."/>
            <person name="Otillar R."/>
            <person name="Spatafora J.W."/>
            <person name="Yadav J.S."/>
            <person name="Aerts A."/>
            <person name="Benoit I."/>
            <person name="Boyd A."/>
            <person name="Carlson A."/>
            <person name="Copeland A."/>
            <person name="Coutinho P.M."/>
            <person name="de Vries R.P."/>
            <person name="Ferreira P."/>
            <person name="Findley K."/>
            <person name="Foster B."/>
            <person name="Gaskell J."/>
            <person name="Glotzer D."/>
            <person name="Gorecki P."/>
            <person name="Heitman J."/>
            <person name="Hesse C."/>
            <person name="Hori C."/>
            <person name="Igarashi K."/>
            <person name="Jurgens J.A."/>
            <person name="Kallen N."/>
            <person name="Kersten P."/>
            <person name="Kohler A."/>
            <person name="Kuees U."/>
            <person name="Kumar T.K.A."/>
            <person name="Kuo A."/>
            <person name="LaButti K."/>
            <person name="Larrondo L.F."/>
            <person name="Lindquist E."/>
            <person name="Ling A."/>
            <person name="Lombard V."/>
            <person name="Lucas S."/>
            <person name="Lundell T."/>
            <person name="Martin R."/>
            <person name="McLaughlin D.J."/>
            <person name="Morgenstern I."/>
            <person name="Morin E."/>
            <person name="Murat C."/>
            <person name="Nagy L.G."/>
            <person name="Nolan M."/>
            <person name="Ohm R.A."/>
            <person name="Patyshakuliyeva A."/>
            <person name="Rokas A."/>
            <person name="Ruiz-Duenas F.J."/>
            <person name="Sabat G."/>
            <person name="Salamov A."/>
            <person name="Samejima M."/>
            <person name="Schmutz J."/>
            <person name="Slot J.C."/>
            <person name="St John F."/>
            <person name="Stenlid J."/>
            <person name="Sun H."/>
            <person name="Sun S."/>
            <person name="Syed K."/>
            <person name="Tsang A."/>
            <person name="Wiebenga A."/>
            <person name="Young D."/>
            <person name="Pisabarro A."/>
            <person name="Eastwood D.C."/>
            <person name="Martin F."/>
            <person name="Cullen D."/>
            <person name="Grigoriev I.V."/>
            <person name="Hibbett D.S."/>
        </authorList>
    </citation>
    <scope>NUCLEOTIDE SEQUENCE [LARGE SCALE GENOMIC DNA]</scope>
    <source>
        <strain evidence="3">RWD-64-598 SS2</strain>
    </source>
</reference>
<sequence length="639" mass="71170">MEHDANLLAYYRRRILQDHIRSTRSRLSGNAHRPTLAFQPHLSTNEKVGILGAGIGGLYSALILDSLDIKYEILEASERTGGRLSTFRFKGGGEYDYFDVGAMRFPMPKKKVTGEYEDGLMKRFGELTQYKKLNQGPKPPLASKLIPFHFTTADGSSPGYLYVNGRRLSLNDTNPDVGAHEFGVDPRYIAVGVSAIMRDVLQPFVDKLLEDQKNGTDAGWEMLEAHDDYSMRAYMSFVYVPSVHLHLPATHLPTNVIDWCELVDGGSTGRYNRALSEAVIGAMSFGKSGDANIEWKCFDGGSQTLTEYIEDYIRSTVSNEELVLFGKRVTAVRSVDTIGGSQHVYRHVVSTLPLPVLCTIDMSEAKITGPQRMALRQLECGTAVKVGVLFADAWWHTKLGITGGQSLTDLPIRKIVYPSHGAQSGTPSRVLIASYPWNYDAERLGALICNCEWQRDSSGRECCQSRVALKELILRNLAEVHGGEITYEFLLSQYKDMHAFNWSHNPYAMGGFASFSPGNFKTLYTSLTTPAADGCFHFAGEAISTHHAWTVGALHSAWRAVYEYLCTSGQLDKIERFKEIWGENEEWTQSSESPDTSSHLDDKDWMMVDVAEGGAEVYVEPAGIRSIEHDLLMQHLLSV</sequence>
<dbReference type="OMA" id="YSTRQFL"/>
<name>A0A5M3MZV5_CONPW</name>
<evidence type="ECO:0000313" key="2">
    <source>
        <dbReference type="EMBL" id="EIW84344.1"/>
    </source>
</evidence>
<dbReference type="KEGG" id="cput:CONPUDRAFT_120127"/>
<dbReference type="Gene3D" id="1.10.10.1620">
    <property type="match status" value="1"/>
</dbReference>
<dbReference type="PANTHER" id="PTHR10742:SF342">
    <property type="entry name" value="AMINE OXIDASE"/>
    <property type="match status" value="1"/>
</dbReference>
<proteinExistence type="predicted"/>